<organism evidence="8 9">
    <name type="scientific">Candidatus Falkowbacteria bacterium CG10_big_fil_rev_8_21_14_0_10_43_10</name>
    <dbReference type="NCBI Taxonomy" id="1974567"/>
    <lineage>
        <taxon>Bacteria</taxon>
        <taxon>Candidatus Falkowiibacteriota</taxon>
    </lineage>
</organism>
<dbReference type="PANTHER" id="PTHR30544:SF5">
    <property type="entry name" value="RADICAL SAM CORE DOMAIN-CONTAINING PROTEIN"/>
    <property type="match status" value="1"/>
</dbReference>
<keyword evidence="8" id="KW-0489">Methyltransferase</keyword>
<protein>
    <submittedName>
        <fullName evidence="8">23S rRNA (Adenine(2503)-C(2))-methyltransferase RlmN</fullName>
    </submittedName>
</protein>
<evidence type="ECO:0000256" key="4">
    <source>
        <dbReference type="ARBA" id="ARBA00022723"/>
    </source>
</evidence>
<dbReference type="InterPro" id="IPR007197">
    <property type="entry name" value="rSAM"/>
</dbReference>
<dbReference type="PROSITE" id="PS51918">
    <property type="entry name" value="RADICAL_SAM"/>
    <property type="match status" value="1"/>
</dbReference>
<dbReference type="Gene3D" id="3.20.20.70">
    <property type="entry name" value="Aldolase class I"/>
    <property type="match status" value="1"/>
</dbReference>
<keyword evidence="8" id="KW-0808">Transferase</keyword>
<dbReference type="GO" id="GO:0008168">
    <property type="term" value="F:methyltransferase activity"/>
    <property type="evidence" value="ECO:0007669"/>
    <property type="project" value="UniProtKB-KW"/>
</dbReference>
<evidence type="ECO:0000256" key="1">
    <source>
        <dbReference type="ARBA" id="ARBA00001966"/>
    </source>
</evidence>
<dbReference type="GO" id="GO:0030488">
    <property type="term" value="P:tRNA methylation"/>
    <property type="evidence" value="ECO:0007669"/>
    <property type="project" value="TreeGrafter"/>
</dbReference>
<evidence type="ECO:0000259" key="7">
    <source>
        <dbReference type="PROSITE" id="PS51918"/>
    </source>
</evidence>
<comment type="cofactor">
    <cofactor evidence="1">
        <name>[4Fe-4S] cluster</name>
        <dbReference type="ChEBI" id="CHEBI:49883"/>
    </cofactor>
</comment>
<dbReference type="GO" id="GO:0046872">
    <property type="term" value="F:metal ion binding"/>
    <property type="evidence" value="ECO:0007669"/>
    <property type="project" value="UniProtKB-KW"/>
</dbReference>
<dbReference type="Pfam" id="PF04055">
    <property type="entry name" value="Radical_SAM"/>
    <property type="match status" value="1"/>
</dbReference>
<dbReference type="Proteomes" id="UP000228626">
    <property type="component" value="Unassembled WGS sequence"/>
</dbReference>
<dbReference type="SFLD" id="SFLDS00029">
    <property type="entry name" value="Radical_SAM"/>
    <property type="match status" value="1"/>
</dbReference>
<dbReference type="EMBL" id="PFAR01000015">
    <property type="protein sequence ID" value="PIR93350.1"/>
    <property type="molecule type" value="Genomic_DNA"/>
</dbReference>
<gene>
    <name evidence="8" type="ORF">COT99_01325</name>
</gene>
<keyword evidence="4" id="KW-0479">Metal-binding</keyword>
<accession>A0A2H0V4S0</accession>
<keyword evidence="6" id="KW-0411">Iron-sulfur</keyword>
<dbReference type="InterPro" id="IPR040072">
    <property type="entry name" value="Methyltransferase_A"/>
</dbReference>
<dbReference type="PANTHER" id="PTHR30544">
    <property type="entry name" value="23S RRNA METHYLTRANSFERASE"/>
    <property type="match status" value="1"/>
</dbReference>
<dbReference type="CDD" id="cd01335">
    <property type="entry name" value="Radical_SAM"/>
    <property type="match status" value="1"/>
</dbReference>
<dbReference type="GO" id="GO:0070475">
    <property type="term" value="P:rRNA base methylation"/>
    <property type="evidence" value="ECO:0007669"/>
    <property type="project" value="TreeGrafter"/>
</dbReference>
<evidence type="ECO:0000256" key="5">
    <source>
        <dbReference type="ARBA" id="ARBA00023004"/>
    </source>
</evidence>
<reference evidence="9" key="1">
    <citation type="submission" date="2017-09" db="EMBL/GenBank/DDBJ databases">
        <title>Depth-based differentiation of microbial function through sediment-hosted aquifers and enrichment of novel symbionts in the deep terrestrial subsurface.</title>
        <authorList>
            <person name="Probst A.J."/>
            <person name="Ladd B."/>
            <person name="Jarett J.K."/>
            <person name="Geller-Mcgrath D.E."/>
            <person name="Sieber C.M.K."/>
            <person name="Emerson J.B."/>
            <person name="Anantharaman K."/>
            <person name="Thomas B.C."/>
            <person name="Malmstrom R."/>
            <person name="Stieglmeier M."/>
            <person name="Klingl A."/>
            <person name="Woyke T."/>
            <person name="Ryan C.M."/>
            <person name="Banfield J.F."/>
        </authorList>
    </citation>
    <scope>NUCLEOTIDE SEQUENCE [LARGE SCALE GENOMIC DNA]</scope>
</reference>
<evidence type="ECO:0000256" key="6">
    <source>
        <dbReference type="ARBA" id="ARBA00023014"/>
    </source>
</evidence>
<dbReference type="SUPFAM" id="SSF102114">
    <property type="entry name" value="Radical SAM enzymes"/>
    <property type="match status" value="1"/>
</dbReference>
<dbReference type="GO" id="GO:0051539">
    <property type="term" value="F:4 iron, 4 sulfur cluster binding"/>
    <property type="evidence" value="ECO:0007669"/>
    <property type="project" value="UniProtKB-KW"/>
</dbReference>
<dbReference type="AlphaFoldDB" id="A0A2H0V4S0"/>
<feature type="domain" description="Radical SAM core" evidence="7">
    <location>
        <begin position="95"/>
        <end position="220"/>
    </location>
</feature>
<evidence type="ECO:0000256" key="3">
    <source>
        <dbReference type="ARBA" id="ARBA00022691"/>
    </source>
</evidence>
<evidence type="ECO:0000313" key="8">
    <source>
        <dbReference type="EMBL" id="PIR93350.1"/>
    </source>
</evidence>
<keyword evidence="2" id="KW-0004">4Fe-4S</keyword>
<sequence>MLMDKTRMEKFSAIFPDEPKWRFSQIEGLFFNPKFFGWPDVLNLTKNMREKLAKEIKWTSAALEKLNSNEDKSAHKALLRLPDGEKIETVLIKNSRGQWSVCVSSQVGCAMGCVFCATGEMGFKRNLTGDEIADQLRFWQGWMPGNGIKERVSNIVIMGMGEPLANYENVKTAVQQWLKYADIGGNHITVSTVGLLPQLNKILEDKDWPPVRLAVSLHSA</sequence>
<keyword evidence="3" id="KW-0949">S-adenosyl-L-methionine</keyword>
<dbReference type="InterPro" id="IPR058240">
    <property type="entry name" value="rSAM_sf"/>
</dbReference>
<name>A0A2H0V4S0_9BACT</name>
<evidence type="ECO:0000256" key="2">
    <source>
        <dbReference type="ARBA" id="ARBA00022485"/>
    </source>
</evidence>
<keyword evidence="5" id="KW-0408">Iron</keyword>
<comment type="caution">
    <text evidence="8">The sequence shown here is derived from an EMBL/GenBank/DDBJ whole genome shotgun (WGS) entry which is preliminary data.</text>
</comment>
<dbReference type="InterPro" id="IPR013785">
    <property type="entry name" value="Aldolase_TIM"/>
</dbReference>
<feature type="non-terminal residue" evidence="8">
    <location>
        <position position="220"/>
    </location>
</feature>
<proteinExistence type="predicted"/>
<evidence type="ECO:0000313" key="9">
    <source>
        <dbReference type="Proteomes" id="UP000228626"/>
    </source>
</evidence>